<dbReference type="InterPro" id="IPR043429">
    <property type="entry name" value="ArtM/GltK/GlnP/TcyL/YhdX-like"/>
</dbReference>
<keyword evidence="8 9" id="KW-0472">Membrane</keyword>
<dbReference type="GO" id="GO:0006865">
    <property type="term" value="P:amino acid transport"/>
    <property type="evidence" value="ECO:0007669"/>
    <property type="project" value="UniProtKB-KW"/>
</dbReference>
<dbReference type="EMBL" id="FNEE01000021">
    <property type="protein sequence ID" value="SDK83962.1"/>
    <property type="molecule type" value="Genomic_DNA"/>
</dbReference>
<dbReference type="GO" id="GO:0022857">
    <property type="term" value="F:transmembrane transporter activity"/>
    <property type="evidence" value="ECO:0007669"/>
    <property type="project" value="InterPro"/>
</dbReference>
<organism evidence="11 12">
    <name type="scientific">Mesorhizobium muleiense</name>
    <dbReference type="NCBI Taxonomy" id="1004279"/>
    <lineage>
        <taxon>Bacteria</taxon>
        <taxon>Pseudomonadati</taxon>
        <taxon>Pseudomonadota</taxon>
        <taxon>Alphaproteobacteria</taxon>
        <taxon>Hyphomicrobiales</taxon>
        <taxon>Phyllobacteriaceae</taxon>
        <taxon>Mesorhizobium</taxon>
    </lineage>
</organism>
<name>A0A1G9F6E9_9HYPH</name>
<reference evidence="12" key="1">
    <citation type="submission" date="2016-10" db="EMBL/GenBank/DDBJ databases">
        <authorList>
            <person name="Varghese N."/>
            <person name="Submissions S."/>
        </authorList>
    </citation>
    <scope>NUCLEOTIDE SEQUENCE [LARGE SCALE GENOMIC DNA]</scope>
    <source>
        <strain evidence="12">CGMCC 1.11022</strain>
    </source>
</reference>
<feature type="domain" description="ABC transmembrane type-1" evidence="10">
    <location>
        <begin position="17"/>
        <end position="207"/>
    </location>
</feature>
<keyword evidence="12" id="KW-1185">Reference proteome</keyword>
<evidence type="ECO:0000313" key="12">
    <source>
        <dbReference type="Proteomes" id="UP000198894"/>
    </source>
</evidence>
<sequence length="223" mass="24609">MDEFSLNFSVLALAHGLLITVVVTIGASLVAVVLGLIAGLIRVSSLWPLRWLAVAYLEFFRGTSLLVQVYLLFFVLPFFGVALSPWAVAIFGIGMNYSAYLAEVVRAAIQAVDRGQYEASTALNFPRLTMMRRIVVPQAIRSMLPPSGNLLIELLKSTSLVFFITITEFTTASKLAADATGNYLLFFAVALFGYYFIARALITPLVRWLERRLSSGFVREALV</sequence>
<evidence type="ECO:0000256" key="9">
    <source>
        <dbReference type="RuleBase" id="RU363032"/>
    </source>
</evidence>
<evidence type="ECO:0000313" key="11">
    <source>
        <dbReference type="EMBL" id="SDK83962.1"/>
    </source>
</evidence>
<dbReference type="SUPFAM" id="SSF161098">
    <property type="entry name" value="MetI-like"/>
    <property type="match status" value="1"/>
</dbReference>
<evidence type="ECO:0000256" key="7">
    <source>
        <dbReference type="ARBA" id="ARBA00022989"/>
    </source>
</evidence>
<dbReference type="NCBIfam" id="TIGR03004">
    <property type="entry name" value="ectoine_ehuC"/>
    <property type="match status" value="1"/>
</dbReference>
<keyword evidence="4" id="KW-1003">Cell membrane</keyword>
<feature type="transmembrane region" description="Helical" evidence="9">
    <location>
        <begin position="183"/>
        <end position="202"/>
    </location>
</feature>
<accession>A0A1G9F6E9</accession>
<dbReference type="InterPro" id="IPR014342">
    <property type="entry name" value="Ectoine_EhuC"/>
</dbReference>
<evidence type="ECO:0000256" key="1">
    <source>
        <dbReference type="ARBA" id="ARBA00004429"/>
    </source>
</evidence>
<evidence type="ECO:0000256" key="5">
    <source>
        <dbReference type="ARBA" id="ARBA00022692"/>
    </source>
</evidence>
<dbReference type="AlphaFoldDB" id="A0A1G9F6E9"/>
<evidence type="ECO:0000256" key="8">
    <source>
        <dbReference type="ARBA" id="ARBA00023136"/>
    </source>
</evidence>
<evidence type="ECO:0000256" key="2">
    <source>
        <dbReference type="ARBA" id="ARBA00010072"/>
    </source>
</evidence>
<dbReference type="CDD" id="cd06261">
    <property type="entry name" value="TM_PBP2"/>
    <property type="match status" value="1"/>
</dbReference>
<keyword evidence="3 9" id="KW-0813">Transport</keyword>
<evidence type="ECO:0000256" key="3">
    <source>
        <dbReference type="ARBA" id="ARBA00022448"/>
    </source>
</evidence>
<feature type="transmembrane region" description="Helical" evidence="9">
    <location>
        <begin position="12"/>
        <end position="41"/>
    </location>
</feature>
<comment type="similarity">
    <text evidence="2">Belongs to the binding-protein-dependent transport system permease family. HisMQ subfamily.</text>
</comment>
<dbReference type="InterPro" id="IPR010065">
    <property type="entry name" value="AA_ABC_transptr_permease_3TM"/>
</dbReference>
<evidence type="ECO:0000259" key="10">
    <source>
        <dbReference type="PROSITE" id="PS50928"/>
    </source>
</evidence>
<dbReference type="InterPro" id="IPR035906">
    <property type="entry name" value="MetI-like_sf"/>
</dbReference>
<protein>
    <submittedName>
        <fullName evidence="11">Polar amino acid transport system permease protein</fullName>
    </submittedName>
</protein>
<dbReference type="Pfam" id="PF00528">
    <property type="entry name" value="BPD_transp_1"/>
    <property type="match status" value="1"/>
</dbReference>
<dbReference type="Proteomes" id="UP000198894">
    <property type="component" value="Unassembled WGS sequence"/>
</dbReference>
<dbReference type="PANTHER" id="PTHR30614">
    <property type="entry name" value="MEMBRANE COMPONENT OF AMINO ACID ABC TRANSPORTER"/>
    <property type="match status" value="1"/>
</dbReference>
<dbReference type="PANTHER" id="PTHR30614:SF0">
    <property type="entry name" value="L-CYSTINE TRANSPORT SYSTEM PERMEASE PROTEIN TCYL"/>
    <property type="match status" value="1"/>
</dbReference>
<gene>
    <name evidence="11" type="ORF">SAMN05428953_12187</name>
</gene>
<evidence type="ECO:0000256" key="4">
    <source>
        <dbReference type="ARBA" id="ARBA00022475"/>
    </source>
</evidence>
<keyword evidence="7 9" id="KW-1133">Transmembrane helix</keyword>
<dbReference type="PROSITE" id="PS50928">
    <property type="entry name" value="ABC_TM1"/>
    <property type="match status" value="1"/>
</dbReference>
<keyword evidence="5 9" id="KW-0812">Transmembrane</keyword>
<evidence type="ECO:0000256" key="6">
    <source>
        <dbReference type="ARBA" id="ARBA00022970"/>
    </source>
</evidence>
<comment type="subcellular location">
    <subcellularLocation>
        <location evidence="1">Cell inner membrane</location>
        <topology evidence="1">Multi-pass membrane protein</topology>
    </subcellularLocation>
    <subcellularLocation>
        <location evidence="9">Cell membrane</location>
        <topology evidence="9">Multi-pass membrane protein</topology>
    </subcellularLocation>
</comment>
<feature type="transmembrane region" description="Helical" evidence="9">
    <location>
        <begin position="69"/>
        <end position="93"/>
    </location>
</feature>
<dbReference type="RefSeq" id="WP_091598705.1">
    <property type="nucleotide sequence ID" value="NZ_FNEE01000021.1"/>
</dbReference>
<dbReference type="NCBIfam" id="TIGR01726">
    <property type="entry name" value="HEQRo_perm_3TM"/>
    <property type="match status" value="1"/>
</dbReference>
<dbReference type="InterPro" id="IPR000515">
    <property type="entry name" value="MetI-like"/>
</dbReference>
<proteinExistence type="inferred from homology"/>
<keyword evidence="6" id="KW-0029">Amino-acid transport</keyword>
<dbReference type="GO" id="GO:0043190">
    <property type="term" value="C:ATP-binding cassette (ABC) transporter complex"/>
    <property type="evidence" value="ECO:0007669"/>
    <property type="project" value="InterPro"/>
</dbReference>
<dbReference type="Gene3D" id="1.10.3720.10">
    <property type="entry name" value="MetI-like"/>
    <property type="match status" value="1"/>
</dbReference>